<reference evidence="8 9" key="1">
    <citation type="submission" date="2023-08" db="EMBL/GenBank/DDBJ databases">
        <title>A Necator americanus chromosomal reference genome.</title>
        <authorList>
            <person name="Ilik V."/>
            <person name="Petrzelkova K.J."/>
            <person name="Pardy F."/>
            <person name="Fuh T."/>
            <person name="Niatou-Singa F.S."/>
            <person name="Gouil Q."/>
            <person name="Baker L."/>
            <person name="Ritchie M.E."/>
            <person name="Jex A.R."/>
            <person name="Gazzola D."/>
            <person name="Li H."/>
            <person name="Toshio Fujiwara R."/>
            <person name="Zhan B."/>
            <person name="Aroian R.V."/>
            <person name="Pafco B."/>
            <person name="Schwarz E.M."/>
        </authorList>
    </citation>
    <scope>NUCLEOTIDE SEQUENCE [LARGE SCALE GENOMIC DNA]</scope>
    <source>
        <strain evidence="8 9">Aroian</strain>
        <tissue evidence="8">Whole animal</tissue>
    </source>
</reference>
<feature type="transmembrane region" description="Helical" evidence="7">
    <location>
        <begin position="463"/>
        <end position="481"/>
    </location>
</feature>
<dbReference type="Proteomes" id="UP001303046">
    <property type="component" value="Unassembled WGS sequence"/>
</dbReference>
<evidence type="ECO:0000256" key="5">
    <source>
        <dbReference type="ARBA" id="ARBA00023136"/>
    </source>
</evidence>
<feature type="transmembrane region" description="Helical" evidence="7">
    <location>
        <begin position="342"/>
        <end position="369"/>
    </location>
</feature>
<evidence type="ECO:0000256" key="4">
    <source>
        <dbReference type="ARBA" id="ARBA00022989"/>
    </source>
</evidence>
<dbReference type="PRINTS" id="PR00447">
    <property type="entry name" value="NATRESASSCMP"/>
</dbReference>
<dbReference type="HAMAP" id="MF_00221">
    <property type="entry name" value="NRAMP"/>
    <property type="match status" value="1"/>
</dbReference>
<keyword evidence="3 7" id="KW-0812">Transmembrane</keyword>
<evidence type="ECO:0000313" key="8">
    <source>
        <dbReference type="EMBL" id="KAK6740122.1"/>
    </source>
</evidence>
<dbReference type="PANTHER" id="PTHR11706:SF32">
    <property type="entry name" value="NRAMP-LIKE TRANSPORTER SMF-3"/>
    <property type="match status" value="1"/>
</dbReference>
<feature type="transmembrane region" description="Helical" evidence="7">
    <location>
        <begin position="406"/>
        <end position="432"/>
    </location>
</feature>
<comment type="subcellular location">
    <subcellularLocation>
        <location evidence="1">Membrane</location>
        <topology evidence="1">Multi-pass membrane protein</topology>
    </subcellularLocation>
</comment>
<evidence type="ECO:0000256" key="1">
    <source>
        <dbReference type="ARBA" id="ARBA00004141"/>
    </source>
</evidence>
<comment type="caution">
    <text evidence="8">The sequence shown here is derived from an EMBL/GenBank/DDBJ whole genome shotgun (WGS) entry which is preliminary data.</text>
</comment>
<evidence type="ECO:0000256" key="3">
    <source>
        <dbReference type="ARBA" id="ARBA00022692"/>
    </source>
</evidence>
<organism evidence="8 9">
    <name type="scientific">Necator americanus</name>
    <name type="common">Human hookworm</name>
    <dbReference type="NCBI Taxonomy" id="51031"/>
    <lineage>
        <taxon>Eukaryota</taxon>
        <taxon>Metazoa</taxon>
        <taxon>Ecdysozoa</taxon>
        <taxon>Nematoda</taxon>
        <taxon>Chromadorea</taxon>
        <taxon>Rhabditida</taxon>
        <taxon>Rhabditina</taxon>
        <taxon>Rhabditomorpha</taxon>
        <taxon>Strongyloidea</taxon>
        <taxon>Ancylostomatidae</taxon>
        <taxon>Bunostominae</taxon>
        <taxon>Necator</taxon>
    </lineage>
</organism>
<evidence type="ECO:0000313" key="9">
    <source>
        <dbReference type="Proteomes" id="UP001303046"/>
    </source>
</evidence>
<feature type="transmembrane region" description="Helical" evidence="7">
    <location>
        <begin position="256"/>
        <end position="273"/>
    </location>
</feature>
<dbReference type="PANTHER" id="PTHR11706">
    <property type="entry name" value="SOLUTE CARRIER PROTEIN FAMILY 11 MEMBER"/>
    <property type="match status" value="1"/>
</dbReference>
<keyword evidence="4 7" id="KW-1133">Transmembrane helix</keyword>
<dbReference type="NCBIfam" id="TIGR01197">
    <property type="entry name" value="nramp"/>
    <property type="match status" value="1"/>
</dbReference>
<dbReference type="EMBL" id="JAVFWL010000003">
    <property type="protein sequence ID" value="KAK6740122.1"/>
    <property type="molecule type" value="Genomic_DNA"/>
</dbReference>
<dbReference type="InterPro" id="IPR001046">
    <property type="entry name" value="NRAMP_fam"/>
</dbReference>
<keyword evidence="9" id="KW-1185">Reference proteome</keyword>
<evidence type="ECO:0000256" key="6">
    <source>
        <dbReference type="SAM" id="MobiDB-lite"/>
    </source>
</evidence>
<feature type="transmembrane region" description="Helical" evidence="7">
    <location>
        <begin position="561"/>
        <end position="583"/>
    </location>
</feature>
<dbReference type="Pfam" id="PF01566">
    <property type="entry name" value="Nramp"/>
    <property type="match status" value="1"/>
</dbReference>
<comment type="similarity">
    <text evidence="2">Belongs to the NRAMP family.</text>
</comment>
<evidence type="ECO:0008006" key="10">
    <source>
        <dbReference type="Google" id="ProtNLM"/>
    </source>
</evidence>
<evidence type="ECO:0000256" key="2">
    <source>
        <dbReference type="ARBA" id="ARBA00006670"/>
    </source>
</evidence>
<sequence>MFAVGVDKLRLSTANPTKLDDLLGKHMGTVVSEAPVGHLSYGLERPARSSTGLGSFLSEDKSQERVPEPTPLTMVPATAGGSVNKKKNGPKAAQETYEVKVDVPDTPDTGFSWIKLWKFTGPGFLMSIAYLDPGNIESDLQSGAIARFQLIWVLLTAHILGLLLQRLAARLGVVSGKHMAEIAHSYYPRIPRLILWVMVEIAIIASDMQEVIGTAISLYLLSDGYIPLYAGVLITICDTFTFLFLDRYGIRKLEAFFVFLISVMAVTFGYEFAESKPDIGEMFTGMVVPWCRGCGTKQFLQGVSIVGAVIMPHNLYLHSALVKSRMIDRTQEGKVREANKYFFIESTFALFCSFWINVLVVAVFGQGIYGKTNADVRHNCYSLNNHMPDFYKVVFENNTEPALTDIFHAGVFLGCTFGVLALYVWAIGILAAGQSSTMTGTYAGQFAMEGFVQIQLPQWKRILLTRSLAMGPTLLLTIFSGGVDHITGLNDFLNCVQMVQLPFAIFPILTFVSDGRVMFQFKTSTLQKTFALSVSLVVLGINFFFLYAWVDTTFGLSPTSIIITALLTVVYVSFILYLFYYCLVAMSIIKPFNVSWLPEPKYEDFDAPWMISNNAVDQYGSFENSAVPHIATEADDLEIEKTAL</sequence>
<accession>A0ABR1CP47</accession>
<gene>
    <name evidence="8" type="primary">Necator_chrIII.g9303</name>
    <name evidence="8" type="ORF">RB195_008538</name>
</gene>
<feature type="compositionally biased region" description="Basic and acidic residues" evidence="6">
    <location>
        <begin position="58"/>
        <end position="67"/>
    </location>
</feature>
<proteinExistence type="inferred from homology"/>
<evidence type="ECO:0000256" key="7">
    <source>
        <dbReference type="SAM" id="Phobius"/>
    </source>
</evidence>
<feature type="transmembrane region" description="Helical" evidence="7">
    <location>
        <begin position="501"/>
        <end position="519"/>
    </location>
</feature>
<feature type="transmembrane region" description="Helical" evidence="7">
    <location>
        <begin position="531"/>
        <end position="549"/>
    </location>
</feature>
<feature type="region of interest" description="Disordered" evidence="6">
    <location>
        <begin position="51"/>
        <end position="93"/>
    </location>
</feature>
<keyword evidence="5 7" id="KW-0472">Membrane</keyword>
<feature type="transmembrane region" description="Helical" evidence="7">
    <location>
        <begin position="226"/>
        <end position="244"/>
    </location>
</feature>
<protein>
    <recommendedName>
        <fullName evidence="10">Metal ion transporter, metal ion transporter family</fullName>
    </recommendedName>
</protein>
<feature type="transmembrane region" description="Helical" evidence="7">
    <location>
        <begin position="150"/>
        <end position="173"/>
    </location>
</feature>
<name>A0ABR1CP47_NECAM</name>
<dbReference type="NCBIfam" id="NF037982">
    <property type="entry name" value="Nramp_1"/>
    <property type="match status" value="1"/>
</dbReference>
<feature type="transmembrane region" description="Helical" evidence="7">
    <location>
        <begin position="299"/>
        <end position="321"/>
    </location>
</feature>